<dbReference type="HOGENOM" id="CLU_2692003_0_0_1"/>
<dbReference type="Gramene" id="ONIVA03G42930.1">
    <property type="protein sequence ID" value="ONIVA03G42930.1"/>
    <property type="gene ID" value="ONIVA03G42930"/>
</dbReference>
<dbReference type="Proteomes" id="UP000006591">
    <property type="component" value="Chromosome 3"/>
</dbReference>
<feature type="compositionally biased region" description="Basic and acidic residues" evidence="1">
    <location>
        <begin position="64"/>
        <end position="74"/>
    </location>
</feature>
<accession>A0A0E0GWG5</accession>
<evidence type="ECO:0000313" key="2">
    <source>
        <dbReference type="EnsemblPlants" id="ONIVA03G42930.1"/>
    </source>
</evidence>
<proteinExistence type="predicted"/>
<evidence type="ECO:0000256" key="1">
    <source>
        <dbReference type="SAM" id="MobiDB-lite"/>
    </source>
</evidence>
<evidence type="ECO:0000313" key="3">
    <source>
        <dbReference type="Proteomes" id="UP000006591"/>
    </source>
</evidence>
<sequence length="74" mass="8195">MASEEEDVDGDGDDGGEAAGAEEGSGPFFPILLFPRRHGKNREAINPIQYPFSNPNSQLLIETNKQRRTDGYRD</sequence>
<protein>
    <submittedName>
        <fullName evidence="2">Uncharacterized protein</fullName>
    </submittedName>
</protein>
<feature type="region of interest" description="Disordered" evidence="1">
    <location>
        <begin position="1"/>
        <end position="30"/>
    </location>
</feature>
<feature type="compositionally biased region" description="Polar residues" evidence="1">
    <location>
        <begin position="51"/>
        <end position="63"/>
    </location>
</feature>
<dbReference type="EnsemblPlants" id="ONIVA03G42930.1">
    <property type="protein sequence ID" value="ONIVA03G42930.1"/>
    <property type="gene ID" value="ONIVA03G42930"/>
</dbReference>
<feature type="region of interest" description="Disordered" evidence="1">
    <location>
        <begin position="47"/>
        <end position="74"/>
    </location>
</feature>
<dbReference type="AlphaFoldDB" id="A0A0E0GWG5"/>
<organism evidence="2">
    <name type="scientific">Oryza nivara</name>
    <name type="common">Indian wild rice</name>
    <name type="synonym">Oryza sativa f. spontanea</name>
    <dbReference type="NCBI Taxonomy" id="4536"/>
    <lineage>
        <taxon>Eukaryota</taxon>
        <taxon>Viridiplantae</taxon>
        <taxon>Streptophyta</taxon>
        <taxon>Embryophyta</taxon>
        <taxon>Tracheophyta</taxon>
        <taxon>Spermatophyta</taxon>
        <taxon>Magnoliopsida</taxon>
        <taxon>Liliopsida</taxon>
        <taxon>Poales</taxon>
        <taxon>Poaceae</taxon>
        <taxon>BOP clade</taxon>
        <taxon>Oryzoideae</taxon>
        <taxon>Oryzeae</taxon>
        <taxon>Oryzinae</taxon>
        <taxon>Oryza</taxon>
    </lineage>
</organism>
<name>A0A0E0GWG5_ORYNI</name>
<reference evidence="2" key="1">
    <citation type="submission" date="2015-04" db="UniProtKB">
        <authorList>
            <consortium name="EnsemblPlants"/>
        </authorList>
    </citation>
    <scope>IDENTIFICATION</scope>
    <source>
        <strain evidence="2">SL10</strain>
    </source>
</reference>
<reference evidence="2" key="2">
    <citation type="submission" date="2018-04" db="EMBL/GenBank/DDBJ databases">
        <title>OnivRS2 (Oryza nivara Reference Sequence Version 2).</title>
        <authorList>
            <person name="Zhang J."/>
            <person name="Kudrna D."/>
            <person name="Lee S."/>
            <person name="Talag J."/>
            <person name="Rajasekar S."/>
            <person name="Welchert J."/>
            <person name="Hsing Y.-I."/>
            <person name="Wing R.A."/>
        </authorList>
    </citation>
    <scope>NUCLEOTIDE SEQUENCE [LARGE SCALE GENOMIC DNA]</scope>
    <source>
        <strain evidence="2">SL10</strain>
    </source>
</reference>
<feature type="compositionally biased region" description="Acidic residues" evidence="1">
    <location>
        <begin position="1"/>
        <end position="16"/>
    </location>
</feature>
<keyword evidence="3" id="KW-1185">Reference proteome</keyword>